<organism evidence="3 4">
    <name type="scientific">Candidatus Thiomargarita nelsonii</name>
    <dbReference type="NCBI Taxonomy" id="1003181"/>
    <lineage>
        <taxon>Bacteria</taxon>
        <taxon>Pseudomonadati</taxon>
        <taxon>Pseudomonadota</taxon>
        <taxon>Gammaproteobacteria</taxon>
        <taxon>Thiotrichales</taxon>
        <taxon>Thiotrichaceae</taxon>
        <taxon>Thiomargarita</taxon>
    </lineage>
</organism>
<evidence type="ECO:0000313" key="4">
    <source>
        <dbReference type="Proteomes" id="UP000030428"/>
    </source>
</evidence>
<keyword evidence="4" id="KW-1185">Reference proteome</keyword>
<keyword evidence="1" id="KW-0175">Coiled coil</keyword>
<feature type="transmembrane region" description="Helical" evidence="2">
    <location>
        <begin position="32"/>
        <end position="56"/>
    </location>
</feature>
<feature type="transmembrane region" description="Helical" evidence="2">
    <location>
        <begin position="439"/>
        <end position="458"/>
    </location>
</feature>
<proteinExistence type="predicted"/>
<feature type="coiled-coil region" evidence="1">
    <location>
        <begin position="359"/>
        <end position="403"/>
    </location>
</feature>
<dbReference type="PANTHER" id="PTHR32309:SF13">
    <property type="entry name" value="FERRIC ENTEROBACTIN TRANSPORT PROTEIN FEPE"/>
    <property type="match status" value="1"/>
</dbReference>
<evidence type="ECO:0000313" key="3">
    <source>
        <dbReference type="EMBL" id="TGO01926.1"/>
    </source>
</evidence>
<dbReference type="GO" id="GO:0004713">
    <property type="term" value="F:protein tyrosine kinase activity"/>
    <property type="evidence" value="ECO:0007669"/>
    <property type="project" value="TreeGrafter"/>
</dbReference>
<comment type="caution">
    <text evidence="3">The sequence shown here is derived from an EMBL/GenBank/DDBJ whole genome shotgun (WGS) entry which is preliminary data.</text>
</comment>
<name>A0A4E0RCJ5_9GAMM</name>
<dbReference type="EMBL" id="JSZA02000380">
    <property type="protein sequence ID" value="TGO01926.1"/>
    <property type="molecule type" value="Genomic_DNA"/>
</dbReference>
<dbReference type="Proteomes" id="UP000030428">
    <property type="component" value="Unassembled WGS sequence"/>
</dbReference>
<dbReference type="AlphaFoldDB" id="A0A4E0RCJ5"/>
<dbReference type="PANTHER" id="PTHR32309">
    <property type="entry name" value="TYROSINE-PROTEIN KINASE"/>
    <property type="match status" value="1"/>
</dbReference>
<accession>A0A4E0RCJ5</accession>
<keyword evidence="2" id="KW-0812">Transmembrane</keyword>
<reference evidence="3 4" key="1">
    <citation type="journal article" date="2016" name="Front. Microbiol.">
        <title>Single-Cell (Meta-)Genomics of a Dimorphic Candidatus Thiomargarita nelsonii Reveals Genomic Plasticity.</title>
        <authorList>
            <person name="Flood B.E."/>
            <person name="Fliss P."/>
            <person name="Jones D.S."/>
            <person name="Dick G.J."/>
            <person name="Jain S."/>
            <person name="Kaster A.K."/>
            <person name="Winkel M."/>
            <person name="Mussmann M."/>
            <person name="Bailey J."/>
        </authorList>
    </citation>
    <scope>NUCLEOTIDE SEQUENCE [LARGE SCALE GENOMIC DNA]</scope>
    <source>
        <strain evidence="3">Hydrate Ridge</strain>
    </source>
</reference>
<gene>
    <name evidence="3" type="ORF">PN36_34270</name>
</gene>
<evidence type="ECO:0008006" key="5">
    <source>
        <dbReference type="Google" id="ProtNLM"/>
    </source>
</evidence>
<evidence type="ECO:0000256" key="1">
    <source>
        <dbReference type="SAM" id="Coils"/>
    </source>
</evidence>
<feature type="coiled-coil region" evidence="1">
    <location>
        <begin position="175"/>
        <end position="245"/>
    </location>
</feature>
<dbReference type="GO" id="GO:0005886">
    <property type="term" value="C:plasma membrane"/>
    <property type="evidence" value="ECO:0007669"/>
    <property type="project" value="TreeGrafter"/>
</dbReference>
<protein>
    <recommendedName>
        <fullName evidence="5">Exopolysaccharide biosynthesis protein</fullName>
    </recommendedName>
</protein>
<evidence type="ECO:0000256" key="2">
    <source>
        <dbReference type="SAM" id="Phobius"/>
    </source>
</evidence>
<dbReference type="InterPro" id="IPR050445">
    <property type="entry name" value="Bact_polysacc_biosynth/exp"/>
</dbReference>
<keyword evidence="2" id="KW-0472">Membrane</keyword>
<keyword evidence="2" id="KW-1133">Transmembrane helix</keyword>
<sequence length="472" mass="53095">MALAIKPNNLQSLFWKRVLLWHWGKSGEPWRWLRYAVLGILINGLIWSTALSYLYLTQPTYTSKWTLILPGTGAGANITIDNIGQASTVASSPYGHSTLSPKVNYKSIVENATVLQTAADSMKMTKSTFGKPKIKLIAQTSLILFELNGKSPQQAVDKSWALYHALQTNLQLLRLDEIKQRENSFSTMLRRYENKLKTARDALLAHKIKTKLVSVEQHLLLATSIEQLRQQRAEGLAEHEKKRAQVRQLSKNLGITAQQAADALLLKSDLLFQENLKNYTDASALLTLYLSKWGNNHPQVVKERAHQKASHQAMLKRSSVLLGRSNVQHLNLNNSEKRAQLFQNLISLYAEQHGLAAKAKELARLINKIENRLNAQNENAAKLEELQREHRIAEAVYTSARARIETSQADLFASYPLLQMLSKPSLPDKPSSPKRMMGLLGAILASLFTISGLLLIWIRAPYIRKLLNESDG</sequence>